<dbReference type="InterPro" id="IPR036249">
    <property type="entry name" value="Thioredoxin-like_sf"/>
</dbReference>
<dbReference type="PROSITE" id="PS51352">
    <property type="entry name" value="THIOREDOXIN_2"/>
    <property type="match status" value="1"/>
</dbReference>
<dbReference type="InterPro" id="IPR000866">
    <property type="entry name" value="AhpC/TSA"/>
</dbReference>
<organism evidence="3">
    <name type="scientific">Eiseniibacteriota bacterium</name>
    <dbReference type="NCBI Taxonomy" id="2212470"/>
    <lineage>
        <taxon>Bacteria</taxon>
        <taxon>Candidatus Eiseniibacteriota</taxon>
    </lineage>
</organism>
<dbReference type="GO" id="GO:0016209">
    <property type="term" value="F:antioxidant activity"/>
    <property type="evidence" value="ECO:0007669"/>
    <property type="project" value="InterPro"/>
</dbReference>
<feature type="domain" description="Thioredoxin" evidence="2">
    <location>
        <begin position="26"/>
        <end position="182"/>
    </location>
</feature>
<dbReference type="AlphaFoldDB" id="A0A832ML48"/>
<dbReference type="InterPro" id="IPR047262">
    <property type="entry name" value="PRX-like1"/>
</dbReference>
<dbReference type="EMBL" id="DSQF01000014">
    <property type="protein sequence ID" value="HGZ43170.1"/>
    <property type="molecule type" value="Genomic_DNA"/>
</dbReference>
<dbReference type="InterPro" id="IPR013766">
    <property type="entry name" value="Thioredoxin_domain"/>
</dbReference>
<comment type="caution">
    <text evidence="3">The sequence shown here is derived from an EMBL/GenBank/DDBJ whole genome shotgun (WGS) entry which is preliminary data.</text>
</comment>
<accession>A0A832ML48</accession>
<feature type="chain" id="PRO_5032370947" evidence="1">
    <location>
        <begin position="25"/>
        <end position="207"/>
    </location>
</feature>
<name>A0A832ML48_UNCEI</name>
<evidence type="ECO:0000259" key="2">
    <source>
        <dbReference type="PROSITE" id="PS51352"/>
    </source>
</evidence>
<dbReference type="PANTHER" id="PTHR43640:SF1">
    <property type="entry name" value="THIOREDOXIN-DEPENDENT PEROXIREDOXIN"/>
    <property type="match status" value="1"/>
</dbReference>
<protein>
    <submittedName>
        <fullName evidence="3">Thioredoxin family protein</fullName>
    </submittedName>
</protein>
<dbReference type="Pfam" id="PF00578">
    <property type="entry name" value="AhpC-TSA"/>
    <property type="match status" value="1"/>
</dbReference>
<evidence type="ECO:0000313" key="3">
    <source>
        <dbReference type="EMBL" id="HGZ43170.1"/>
    </source>
</evidence>
<dbReference type="PANTHER" id="PTHR43640">
    <property type="entry name" value="OS07G0260300 PROTEIN"/>
    <property type="match status" value="1"/>
</dbReference>
<dbReference type="GO" id="GO:0016491">
    <property type="term" value="F:oxidoreductase activity"/>
    <property type="evidence" value="ECO:0007669"/>
    <property type="project" value="InterPro"/>
</dbReference>
<reference evidence="3" key="1">
    <citation type="journal article" date="2020" name="mSystems">
        <title>Genome- and Community-Level Interaction Insights into Carbon Utilization and Element Cycling Functions of Hydrothermarchaeota in Hydrothermal Sediment.</title>
        <authorList>
            <person name="Zhou Z."/>
            <person name="Liu Y."/>
            <person name="Xu W."/>
            <person name="Pan J."/>
            <person name="Luo Z.H."/>
            <person name="Li M."/>
        </authorList>
    </citation>
    <scope>NUCLEOTIDE SEQUENCE [LARGE SCALE GENOMIC DNA]</scope>
    <source>
        <strain evidence="3">SpSt-381</strain>
    </source>
</reference>
<keyword evidence="1" id="KW-0732">Signal</keyword>
<proteinExistence type="predicted"/>
<evidence type="ECO:0000256" key="1">
    <source>
        <dbReference type="SAM" id="SignalP"/>
    </source>
</evidence>
<feature type="signal peptide" evidence="1">
    <location>
        <begin position="1"/>
        <end position="24"/>
    </location>
</feature>
<dbReference type="SUPFAM" id="SSF52833">
    <property type="entry name" value="Thioredoxin-like"/>
    <property type="match status" value="1"/>
</dbReference>
<sequence length="207" mass="21857">MIRSLRTLAVAALAVAALAPAARAQLALGAEIPLADVKMKNVDGREVTIASVRGAKGTLVVFSCNACPWAQAWEARIVELGNAYARRGVGVIVVNPNDPAVVPEDGFDEMVKRAKKAKMAFPYVVDATSEVAKAFGATRTPEAFLFDAGGRLVYHGTIDDNAKQPAQVSKRYLRDALDAVVAGRAVPVAETKALGCTIKWRKAPAAS</sequence>
<gene>
    <name evidence="3" type="ORF">ENR23_07055</name>
</gene>
<dbReference type="Gene3D" id="3.40.30.10">
    <property type="entry name" value="Glutaredoxin"/>
    <property type="match status" value="1"/>
</dbReference>
<dbReference type="CDD" id="cd02969">
    <property type="entry name" value="PRX_like1"/>
    <property type="match status" value="1"/>
</dbReference>